<name>A0ABT2ZYT6_9RHOB</name>
<dbReference type="PROSITE" id="PS00072">
    <property type="entry name" value="ACYL_COA_DH_1"/>
    <property type="match status" value="1"/>
</dbReference>
<sequence>MALKPKDAPDLARFDWEDPFRLDLQLNEEERMLRDAARAYAQEKLQPRVIAAYRNEETDPAIFREMGEMGLLGVTVPEEYGGLGASYVAYGLVAREIERVDSGYRSMMSVQSSLVMYPIYAYGSEEQRMKYLPKLASGEYIGCFGLTEPDAGSDPAGMKTTAKKTANGYVLNGTKMWISNAPFADVFVVWAKSDAHGGKIRGFVLDKGMKGLSAPKIAGKLSLRASVTGEIVMDNVEVGEDALLPNVEGLKGPFGCLNRARYGIAWGVMGSAEFCMHAARQYGLDRKQFNKPLAQTQIFQLKLANMLTEISLGLQACLRVGRLLDEANAAPEMISVIKRNNCGKALEIARHARDMHGGNGISEEFQVIRHMVNLETVNTYEGTHDVHALILGRAVTGLQAFY</sequence>
<dbReference type="RefSeq" id="WP_218630053.1">
    <property type="nucleotide sequence ID" value="NZ_JAHVAI010000007.1"/>
</dbReference>
<evidence type="ECO:0000256" key="1">
    <source>
        <dbReference type="ARBA" id="ARBA00022630"/>
    </source>
</evidence>
<comment type="pathway">
    <text evidence="5">Amino-acid metabolism; tryptophan metabolism.</text>
</comment>
<organism evidence="11 12">
    <name type="scientific">Sedimentimonas flavescens</name>
    <dbReference type="NCBI Taxonomy" id="2851012"/>
    <lineage>
        <taxon>Bacteria</taxon>
        <taxon>Pseudomonadati</taxon>
        <taxon>Pseudomonadota</taxon>
        <taxon>Alphaproteobacteria</taxon>
        <taxon>Rhodobacterales</taxon>
        <taxon>Rhodobacter group</taxon>
        <taxon>Sedimentimonas</taxon>
    </lineage>
</organism>
<evidence type="ECO:0000313" key="12">
    <source>
        <dbReference type="Proteomes" id="UP001526166"/>
    </source>
</evidence>
<evidence type="ECO:0000256" key="3">
    <source>
        <dbReference type="ARBA" id="ARBA00023002"/>
    </source>
</evidence>
<dbReference type="EC" id="1.3.8.6" evidence="6"/>
<proteinExistence type="predicted"/>
<keyword evidence="2" id="KW-0809">Transit peptide</keyword>
<evidence type="ECO:0000256" key="2">
    <source>
        <dbReference type="ARBA" id="ARBA00022946"/>
    </source>
</evidence>
<feature type="domain" description="Acyl-CoA dehydrogenase/oxidase C-terminal" evidence="8">
    <location>
        <begin position="255"/>
        <end position="395"/>
    </location>
</feature>
<dbReference type="InterPro" id="IPR006089">
    <property type="entry name" value="Acyl-CoA_DH_CS"/>
</dbReference>
<dbReference type="InterPro" id="IPR009075">
    <property type="entry name" value="AcylCo_DH/oxidase_C"/>
</dbReference>
<dbReference type="InterPro" id="IPR006091">
    <property type="entry name" value="Acyl-CoA_Oxase/DH_mid-dom"/>
</dbReference>
<feature type="domain" description="Acyl-CoA dehydrogenase/oxidase N-terminal" evidence="10">
    <location>
        <begin position="27"/>
        <end position="139"/>
    </location>
</feature>
<evidence type="ECO:0000259" key="8">
    <source>
        <dbReference type="Pfam" id="PF00441"/>
    </source>
</evidence>
<evidence type="ECO:0000256" key="5">
    <source>
        <dbReference type="ARBA" id="ARBA00037927"/>
    </source>
</evidence>
<reference evidence="11 12" key="1">
    <citation type="submission" date="2022-10" db="EMBL/GenBank/DDBJ databases">
        <title>Sinirhodobacter sp. nov., isolated from ocean surface sediments.</title>
        <authorList>
            <person name="He W."/>
            <person name="Wang L."/>
            <person name="Zhang D.-F."/>
        </authorList>
    </citation>
    <scope>NUCLEOTIDE SEQUENCE [LARGE SCALE GENOMIC DNA]</scope>
    <source>
        <strain evidence="11 12">WL0115</strain>
    </source>
</reference>
<evidence type="ECO:0000259" key="9">
    <source>
        <dbReference type="Pfam" id="PF02770"/>
    </source>
</evidence>
<dbReference type="Proteomes" id="UP001526166">
    <property type="component" value="Unassembled WGS sequence"/>
</dbReference>
<gene>
    <name evidence="11" type="ORF">OE699_08565</name>
</gene>
<keyword evidence="3" id="KW-0560">Oxidoreductase</keyword>
<keyword evidence="1" id="KW-0285">Flavoprotein</keyword>
<evidence type="ECO:0000259" key="10">
    <source>
        <dbReference type="Pfam" id="PF02771"/>
    </source>
</evidence>
<dbReference type="InterPro" id="IPR013786">
    <property type="entry name" value="AcylCoA_DH/ox_N"/>
</dbReference>
<protein>
    <recommendedName>
        <fullName evidence="6">glutaryl-CoA dehydrogenase (ETF)</fullName>
        <ecNumber evidence="6">1.3.8.6</ecNumber>
    </recommendedName>
</protein>
<dbReference type="PROSITE" id="PS00073">
    <property type="entry name" value="ACYL_COA_DH_2"/>
    <property type="match status" value="1"/>
</dbReference>
<dbReference type="PANTHER" id="PTHR42807:SF1">
    <property type="entry name" value="GLUTARYL-COA DEHYDROGENASE, MITOCHONDRIAL"/>
    <property type="match status" value="1"/>
</dbReference>
<comment type="pathway">
    <text evidence="4">Amino-acid metabolism; lysine degradation.</text>
</comment>
<keyword evidence="12" id="KW-1185">Reference proteome</keyword>
<evidence type="ECO:0000256" key="7">
    <source>
        <dbReference type="ARBA" id="ARBA00049493"/>
    </source>
</evidence>
<dbReference type="EMBL" id="JAOWKW010000006">
    <property type="protein sequence ID" value="MCV2878907.1"/>
    <property type="molecule type" value="Genomic_DNA"/>
</dbReference>
<evidence type="ECO:0000256" key="4">
    <source>
        <dbReference type="ARBA" id="ARBA00037899"/>
    </source>
</evidence>
<comment type="caution">
    <text evidence="11">The sequence shown here is derived from an EMBL/GenBank/DDBJ whole genome shotgun (WGS) entry which is preliminary data.</text>
</comment>
<dbReference type="InterPro" id="IPR052033">
    <property type="entry name" value="Glutaryl-CoA_DH_mitochondrial"/>
</dbReference>
<comment type="catalytic activity">
    <reaction evidence="7">
        <text>glutaryl-CoA + oxidized [electron-transfer flavoprotein] + 2 H(+) = (2E)-butenoyl-CoA + reduced [electron-transfer flavoprotein] + CO2</text>
        <dbReference type="Rhea" id="RHEA:13389"/>
        <dbReference type="Rhea" id="RHEA-COMP:10685"/>
        <dbReference type="Rhea" id="RHEA-COMP:10686"/>
        <dbReference type="ChEBI" id="CHEBI:15378"/>
        <dbReference type="ChEBI" id="CHEBI:16526"/>
        <dbReference type="ChEBI" id="CHEBI:57332"/>
        <dbReference type="ChEBI" id="CHEBI:57378"/>
        <dbReference type="ChEBI" id="CHEBI:57692"/>
        <dbReference type="ChEBI" id="CHEBI:58307"/>
        <dbReference type="EC" id="1.3.8.6"/>
    </reaction>
</comment>
<evidence type="ECO:0000256" key="6">
    <source>
        <dbReference type="ARBA" id="ARBA00039033"/>
    </source>
</evidence>
<accession>A0ABT2ZYT6</accession>
<dbReference type="CDD" id="cd01151">
    <property type="entry name" value="GCD"/>
    <property type="match status" value="1"/>
</dbReference>
<dbReference type="Pfam" id="PF02770">
    <property type="entry name" value="Acyl-CoA_dh_M"/>
    <property type="match status" value="1"/>
</dbReference>
<dbReference type="Pfam" id="PF02771">
    <property type="entry name" value="Acyl-CoA_dh_N"/>
    <property type="match status" value="1"/>
</dbReference>
<evidence type="ECO:0000313" key="11">
    <source>
        <dbReference type="EMBL" id="MCV2878907.1"/>
    </source>
</evidence>
<dbReference type="Pfam" id="PF00441">
    <property type="entry name" value="Acyl-CoA_dh_1"/>
    <property type="match status" value="1"/>
</dbReference>
<feature type="domain" description="Acyl-CoA oxidase/dehydrogenase middle" evidence="9">
    <location>
        <begin position="143"/>
        <end position="236"/>
    </location>
</feature>
<dbReference type="PANTHER" id="PTHR42807">
    <property type="entry name" value="GLUTARYL-COA DEHYDROGENASE, MITOCHONDRIAL"/>
    <property type="match status" value="1"/>
</dbReference>